<dbReference type="AlphaFoldDB" id="A0A2W4WG86"/>
<reference evidence="2 3" key="2">
    <citation type="submission" date="2018-06" db="EMBL/GenBank/DDBJ databases">
        <title>Metagenomic assembly of (sub)arctic Cyanobacteria and their associated microbiome from non-axenic cultures.</title>
        <authorList>
            <person name="Baurain D."/>
        </authorList>
    </citation>
    <scope>NUCLEOTIDE SEQUENCE [LARGE SCALE GENOMIC DNA]</scope>
    <source>
        <strain evidence="2">ULC129bin1</strain>
    </source>
</reference>
<accession>A0A2W4WG86</accession>
<comment type="caution">
    <text evidence="2">The sequence shown here is derived from an EMBL/GenBank/DDBJ whole genome shotgun (WGS) entry which is preliminary data.</text>
</comment>
<proteinExistence type="predicted"/>
<feature type="domain" description="Npun R1517" evidence="1">
    <location>
        <begin position="14"/>
        <end position="88"/>
    </location>
</feature>
<name>A0A2W4WG86_9CYAN</name>
<evidence type="ECO:0000259" key="1">
    <source>
        <dbReference type="Pfam" id="PF18068"/>
    </source>
</evidence>
<gene>
    <name evidence="2" type="ORF">DCF25_01390</name>
</gene>
<dbReference type="EMBL" id="QBMC01000004">
    <property type="protein sequence ID" value="PZO23101.1"/>
    <property type="molecule type" value="Genomic_DNA"/>
</dbReference>
<evidence type="ECO:0000313" key="3">
    <source>
        <dbReference type="Proteomes" id="UP000249354"/>
    </source>
</evidence>
<reference evidence="3" key="1">
    <citation type="submission" date="2018-04" db="EMBL/GenBank/DDBJ databases">
        <authorList>
            <person name="Cornet L."/>
        </authorList>
    </citation>
    <scope>NUCLEOTIDE SEQUENCE [LARGE SCALE GENOMIC DNA]</scope>
</reference>
<organism evidence="2 3">
    <name type="scientific">Leptolyngbya foveolarum</name>
    <dbReference type="NCBI Taxonomy" id="47253"/>
    <lineage>
        <taxon>Bacteria</taxon>
        <taxon>Bacillati</taxon>
        <taxon>Cyanobacteriota</taxon>
        <taxon>Cyanophyceae</taxon>
        <taxon>Leptolyngbyales</taxon>
        <taxon>Leptolyngbyaceae</taxon>
        <taxon>Leptolyngbya group</taxon>
        <taxon>Leptolyngbya</taxon>
    </lineage>
</organism>
<evidence type="ECO:0000313" key="2">
    <source>
        <dbReference type="EMBL" id="PZO23101.1"/>
    </source>
</evidence>
<dbReference type="Pfam" id="PF18068">
    <property type="entry name" value="Npun_R1517"/>
    <property type="match status" value="1"/>
</dbReference>
<protein>
    <recommendedName>
        <fullName evidence="1">Npun R1517 domain-containing protein</fullName>
    </recommendedName>
</protein>
<sequence>MDSSTNRSSLPDSDVGIYECEVRLKFRIIEEQMTMSNRDELVETLIDAFAYGNDEYLEALDSQVDIKQLKDVGEASPTMRRQLIRLRNSSRLA</sequence>
<dbReference type="Gene3D" id="6.20.180.10">
    <property type="match status" value="1"/>
</dbReference>
<dbReference type="InterPro" id="IPR040744">
    <property type="entry name" value="Npun_R1517"/>
</dbReference>
<dbReference type="Proteomes" id="UP000249354">
    <property type="component" value="Unassembled WGS sequence"/>
</dbReference>